<protein>
    <submittedName>
        <fullName evidence="3">Porin PorA family protein</fullName>
    </submittedName>
</protein>
<comment type="caution">
    <text evidence="3">The sequence shown here is derived from an EMBL/GenBank/DDBJ whole genome shotgun (WGS) entry which is preliminary data.</text>
</comment>
<dbReference type="InterPro" id="IPR021424">
    <property type="entry name" value="PorA"/>
</dbReference>
<dbReference type="EMBL" id="JAKKOR010000001">
    <property type="protein sequence ID" value="MCF8587355.1"/>
    <property type="molecule type" value="Genomic_DNA"/>
</dbReference>
<keyword evidence="2" id="KW-0472">Membrane</keyword>
<keyword evidence="2" id="KW-1133">Transmembrane helix</keyword>
<dbReference type="Pfam" id="PF11271">
    <property type="entry name" value="PorA"/>
    <property type="match status" value="1"/>
</dbReference>
<accession>A0ABS9IP63</accession>
<proteinExistence type="predicted"/>
<organism evidence="3 4">
    <name type="scientific">Gordonia liuliyuniae</name>
    <dbReference type="NCBI Taxonomy" id="2911517"/>
    <lineage>
        <taxon>Bacteria</taxon>
        <taxon>Bacillati</taxon>
        <taxon>Actinomycetota</taxon>
        <taxon>Actinomycetes</taxon>
        <taxon>Mycobacteriales</taxon>
        <taxon>Gordoniaceae</taxon>
        <taxon>Gordonia</taxon>
    </lineage>
</organism>
<feature type="compositionally biased region" description="Low complexity" evidence="1">
    <location>
        <begin position="399"/>
        <end position="411"/>
    </location>
</feature>
<sequence length="508" mass="55752">MKRVLLALMAFLGVACIAAAIALPTYLVPKLKVVPLDLDITSVAETVAPEGETGDRFPARIFDRCSVSERRAAVFDAHLTQQRRSVIVDPSDENQATLQSAQTVRIDRVRDADGQERDLAMATDGELPCDDALLTATIDRVSVDRKTSVPNGNVSSLQLEAVPEGGNVDEASVKLEDRKGFQYKFGFDVGKRDYYYYDSNSRQDSVAKFVEERRIDGVDTYHFVADVPEKDLSDLPDASGEAALGTILNMPARWWGISGKGVKSRDPVEMHRYAKATRHVYVEPTTGTIIYGYEDQHQYFKSPDQSEESPEAVRDFEMDALKATFKWSDETVAQQADRAKHYLSLLNWGGKYVPIGLGVLGALLLIGWAILVWRGRTTDGKTDGRGPDGNGPDGDGPDDNGPNGDYPTDPNASYAYSGSHEATTAIPAVSSTDDTTVMPAQPTAQDPYWSQPPVDETAPSAWSQPEQGQTDHNHVAPSPADETDTGSFRPISDPTRPMPDYDRYQRPE</sequence>
<name>A0ABS9IP63_9ACTN</name>
<dbReference type="PROSITE" id="PS51257">
    <property type="entry name" value="PROKAR_LIPOPROTEIN"/>
    <property type="match status" value="1"/>
</dbReference>
<evidence type="ECO:0000313" key="4">
    <source>
        <dbReference type="Proteomes" id="UP001200110"/>
    </source>
</evidence>
<dbReference type="Proteomes" id="UP001200110">
    <property type="component" value="Unassembled WGS sequence"/>
</dbReference>
<feature type="compositionally biased region" description="Basic and acidic residues" evidence="1">
    <location>
        <begin position="377"/>
        <end position="386"/>
    </location>
</feature>
<gene>
    <name evidence="3" type="ORF">L5G33_02595</name>
</gene>
<feature type="region of interest" description="Disordered" evidence="1">
    <location>
        <begin position="377"/>
        <end position="420"/>
    </location>
</feature>
<evidence type="ECO:0000256" key="1">
    <source>
        <dbReference type="SAM" id="MobiDB-lite"/>
    </source>
</evidence>
<dbReference type="RefSeq" id="WP_236996571.1">
    <property type="nucleotide sequence ID" value="NZ_JAKKOR010000001.1"/>
</dbReference>
<keyword evidence="2" id="KW-0812">Transmembrane</keyword>
<evidence type="ECO:0000313" key="3">
    <source>
        <dbReference type="EMBL" id="MCF8587355.1"/>
    </source>
</evidence>
<feature type="transmembrane region" description="Helical" evidence="2">
    <location>
        <begin position="352"/>
        <end position="373"/>
    </location>
</feature>
<keyword evidence="4" id="KW-1185">Reference proteome</keyword>
<feature type="compositionally biased region" description="Basic and acidic residues" evidence="1">
    <location>
        <begin position="499"/>
        <end position="508"/>
    </location>
</feature>
<reference evidence="3 4" key="1">
    <citation type="submission" date="2022-01" db="EMBL/GenBank/DDBJ databases">
        <authorList>
            <person name="Huang Y."/>
        </authorList>
    </citation>
    <scope>NUCLEOTIDE SEQUENCE [LARGE SCALE GENOMIC DNA]</scope>
    <source>
        <strain evidence="3 4">HY366</strain>
    </source>
</reference>
<feature type="region of interest" description="Disordered" evidence="1">
    <location>
        <begin position="433"/>
        <end position="508"/>
    </location>
</feature>
<evidence type="ECO:0000256" key="2">
    <source>
        <dbReference type="SAM" id="Phobius"/>
    </source>
</evidence>